<dbReference type="SUPFAM" id="SSF56601">
    <property type="entry name" value="beta-lactamase/transpeptidase-like"/>
    <property type="match status" value="1"/>
</dbReference>
<feature type="domain" description="Beta-lactamase-related" evidence="2">
    <location>
        <begin position="45"/>
        <end position="387"/>
    </location>
</feature>
<organism evidence="3 4">
    <name type="scientific">Rhodococcus qingshengii</name>
    <dbReference type="NCBI Taxonomy" id="334542"/>
    <lineage>
        <taxon>Bacteria</taxon>
        <taxon>Bacillati</taxon>
        <taxon>Actinomycetota</taxon>
        <taxon>Actinomycetes</taxon>
        <taxon>Mycobacteriales</taxon>
        <taxon>Nocardiaceae</taxon>
        <taxon>Rhodococcus</taxon>
        <taxon>Rhodococcus erythropolis group</taxon>
    </lineage>
</organism>
<dbReference type="RefSeq" id="WP_214924839.1">
    <property type="nucleotide sequence ID" value="NZ_CP104782.1"/>
</dbReference>
<reference evidence="3" key="1">
    <citation type="submission" date="2023-02" db="EMBL/GenBank/DDBJ databases">
        <title>A novel hydrolase synthesized by Rhodococcus erythropolis HQ is responsible for the detoxification of Zearalenone.</title>
        <authorList>
            <person name="Hu J."/>
            <person name="Xu J."/>
        </authorList>
    </citation>
    <scope>NUCLEOTIDE SEQUENCE</scope>
    <source>
        <strain evidence="3">HQ</strain>
    </source>
</reference>
<dbReference type="PROSITE" id="PS51257">
    <property type="entry name" value="PROKAR_LIPOPROTEIN"/>
    <property type="match status" value="1"/>
</dbReference>
<evidence type="ECO:0000313" key="3">
    <source>
        <dbReference type="EMBL" id="MDE8644252.1"/>
    </source>
</evidence>
<accession>A0AAW6L8W6</accession>
<feature type="signal peptide" evidence="1">
    <location>
        <begin position="1"/>
        <end position="28"/>
    </location>
</feature>
<gene>
    <name evidence="3" type="ORF">PXH69_04780</name>
</gene>
<dbReference type="InterPro" id="IPR012338">
    <property type="entry name" value="Beta-lactam/transpept-like"/>
</dbReference>
<feature type="chain" id="PRO_5043778697" evidence="1">
    <location>
        <begin position="29"/>
        <end position="394"/>
    </location>
</feature>
<evidence type="ECO:0000259" key="2">
    <source>
        <dbReference type="Pfam" id="PF00144"/>
    </source>
</evidence>
<keyword evidence="1" id="KW-0732">Signal</keyword>
<dbReference type="GO" id="GO:0016787">
    <property type="term" value="F:hydrolase activity"/>
    <property type="evidence" value="ECO:0007669"/>
    <property type="project" value="UniProtKB-KW"/>
</dbReference>
<comment type="caution">
    <text evidence="3">The sequence shown here is derived from an EMBL/GenBank/DDBJ whole genome shotgun (WGS) entry which is preliminary data.</text>
</comment>
<dbReference type="Gene3D" id="3.40.710.10">
    <property type="entry name" value="DD-peptidase/beta-lactamase superfamily"/>
    <property type="match status" value="1"/>
</dbReference>
<dbReference type="EMBL" id="JARDXE010000002">
    <property type="protein sequence ID" value="MDE8644252.1"/>
    <property type="molecule type" value="Genomic_DNA"/>
</dbReference>
<dbReference type="InterPro" id="IPR001466">
    <property type="entry name" value="Beta-lactam-related"/>
</dbReference>
<evidence type="ECO:0000313" key="4">
    <source>
        <dbReference type="Proteomes" id="UP001217325"/>
    </source>
</evidence>
<dbReference type="AlphaFoldDB" id="A0AAW6L8W6"/>
<dbReference type="PANTHER" id="PTHR46825">
    <property type="entry name" value="D-ALANYL-D-ALANINE-CARBOXYPEPTIDASE/ENDOPEPTIDASE AMPH"/>
    <property type="match status" value="1"/>
</dbReference>
<proteinExistence type="predicted"/>
<dbReference type="PANTHER" id="PTHR46825:SF7">
    <property type="entry name" value="D-ALANYL-D-ALANINE CARBOXYPEPTIDASE"/>
    <property type="match status" value="1"/>
</dbReference>
<dbReference type="Proteomes" id="UP001217325">
    <property type="component" value="Unassembled WGS sequence"/>
</dbReference>
<sequence length="394" mass="41491">MTTLRRRPLLTVLPAVTAAALILGVSGCGDTTDSTDSTRQSDAAVQQALDGVIEQGIPGAQLVISDPSRGTRIIRAGMGNTATGEPIPDDARVRIGSNTKAFVSTVVMQLVDDGLLDLDMSIEHYLPGTVVGNGNDGNRVTIRDLLQHTSGLTDYLAAGGARPEDIKPGQLLVGTSAQPPEHFSPTELVDIAMSLPPGPAAKDKAVYSNTNYILLGMLIEKVTGRPAAQEITTRIIDPLGLMDTYFPASRETQIRGSHAQGYHPIDGIQVDVTDGDVSWADTAGAMVATGADLNTFFTALLRGDLVSNDRLAEMKHTVPFDRSPQDSYGLGLVRVNSYCGKEIWGHGGGIPGFGTSGGVDTTGRAVTLTLNHIPMSEDAFVAAQRVVDAAMCEK</sequence>
<evidence type="ECO:0000256" key="1">
    <source>
        <dbReference type="SAM" id="SignalP"/>
    </source>
</evidence>
<dbReference type="Pfam" id="PF00144">
    <property type="entry name" value="Beta-lactamase"/>
    <property type="match status" value="1"/>
</dbReference>
<name>A0AAW6L8W6_RHOSG</name>
<protein>
    <submittedName>
        <fullName evidence="3">Serine hydrolase</fullName>
    </submittedName>
</protein>
<keyword evidence="3" id="KW-0378">Hydrolase</keyword>
<dbReference type="InterPro" id="IPR050491">
    <property type="entry name" value="AmpC-like"/>
</dbReference>